<comment type="caution">
    <text evidence="1">The sequence shown here is derived from an EMBL/GenBank/DDBJ whole genome shotgun (WGS) entry which is preliminary data.</text>
</comment>
<dbReference type="Proteomes" id="UP000308802">
    <property type="component" value="Unassembled WGS sequence"/>
</dbReference>
<reference evidence="1 2" key="1">
    <citation type="submission" date="2018-10" db="EMBL/GenBank/DDBJ databases">
        <title>Fifty Aureobasidium pullulans genomes reveal a recombining polyextremotolerant generalist.</title>
        <authorList>
            <person name="Gostincar C."/>
            <person name="Turk M."/>
            <person name="Zajc J."/>
            <person name="Gunde-Cimerman N."/>
        </authorList>
    </citation>
    <scope>NUCLEOTIDE SEQUENCE [LARGE SCALE GENOMIC DNA]</scope>
    <source>
        <strain evidence="1 2">EXF-10659</strain>
    </source>
</reference>
<evidence type="ECO:0000313" key="2">
    <source>
        <dbReference type="Proteomes" id="UP000308802"/>
    </source>
</evidence>
<sequence length="232" mass="27435">MLTTKDLIVIRDQKWEEILIDAQTRGGEMIDTLEELENEIISRSSCGETEHEMIYSANPVRMHKSHFDRIEDLPPELRRMIWKVSIDNIERQESEARNSLSTYIHSWIFKLKDRWILQEQPSSILHHLKQLLPALAEKDREFKEAVKKDEMHLIARECFWDEEIPGAMVSRDAKWKKFIETTREYTEKLLDMLEGLEENSVLLYDFHADEDRWPDAHGPEIADSEDEGLLSE</sequence>
<name>A0A4S9L3U0_AURPU</name>
<protein>
    <submittedName>
        <fullName evidence="1">Uncharacterized protein</fullName>
    </submittedName>
</protein>
<proteinExistence type="predicted"/>
<gene>
    <name evidence="1" type="ORF">D6D19_02226</name>
</gene>
<dbReference type="AlphaFoldDB" id="A0A4S9L3U0"/>
<accession>A0A4S9L3U0</accession>
<dbReference type="EMBL" id="QZAO01000039">
    <property type="protein sequence ID" value="THW77470.1"/>
    <property type="molecule type" value="Genomic_DNA"/>
</dbReference>
<organism evidence="1 2">
    <name type="scientific">Aureobasidium pullulans</name>
    <name type="common">Black yeast</name>
    <name type="synonym">Pullularia pullulans</name>
    <dbReference type="NCBI Taxonomy" id="5580"/>
    <lineage>
        <taxon>Eukaryota</taxon>
        <taxon>Fungi</taxon>
        <taxon>Dikarya</taxon>
        <taxon>Ascomycota</taxon>
        <taxon>Pezizomycotina</taxon>
        <taxon>Dothideomycetes</taxon>
        <taxon>Dothideomycetidae</taxon>
        <taxon>Dothideales</taxon>
        <taxon>Saccotheciaceae</taxon>
        <taxon>Aureobasidium</taxon>
    </lineage>
</organism>
<evidence type="ECO:0000313" key="1">
    <source>
        <dbReference type="EMBL" id="THW77470.1"/>
    </source>
</evidence>